<organism evidence="1 2">
    <name type="scientific">Streptomyces cyanogenus</name>
    <dbReference type="NCBI Taxonomy" id="80860"/>
    <lineage>
        <taxon>Bacteria</taxon>
        <taxon>Bacillati</taxon>
        <taxon>Actinomycetota</taxon>
        <taxon>Actinomycetes</taxon>
        <taxon>Kitasatosporales</taxon>
        <taxon>Streptomycetaceae</taxon>
        <taxon>Streptomyces</taxon>
    </lineage>
</organism>
<accession>A0ABX7TL26</accession>
<keyword evidence="2" id="KW-1185">Reference proteome</keyword>
<sequence>MAQEHDTAPTGGHAFTAAWAEEDLGPTAAPFTYRSSSDGHGVVIEGDCPRCHGRTRTEYTRGLPGTGTKGLLSWLAGRSLEPEDDAETLVREVYFCECGHPHPNLPPDAPVGCGASWRITTLVEGGTP</sequence>
<evidence type="ECO:0000313" key="1">
    <source>
        <dbReference type="EMBL" id="QTD97415.1"/>
    </source>
</evidence>
<evidence type="ECO:0000313" key="2">
    <source>
        <dbReference type="Proteomes" id="UP000663908"/>
    </source>
</evidence>
<protein>
    <submittedName>
        <fullName evidence="1">Uncharacterized protein</fullName>
    </submittedName>
</protein>
<gene>
    <name evidence="1" type="ORF">S1361_08660</name>
</gene>
<proteinExistence type="predicted"/>
<dbReference type="Proteomes" id="UP000663908">
    <property type="component" value="Chromosome"/>
</dbReference>
<dbReference type="RefSeq" id="WP_208031262.1">
    <property type="nucleotide sequence ID" value="NZ_CP071839.1"/>
</dbReference>
<dbReference type="EMBL" id="CP071839">
    <property type="protein sequence ID" value="QTD97415.1"/>
    <property type="molecule type" value="Genomic_DNA"/>
</dbReference>
<name>A0ABX7TL26_STRCY</name>
<reference evidence="1 2" key="1">
    <citation type="submission" date="2021-03" db="EMBL/GenBank/DDBJ databases">
        <title>Complete genome sequence of Streptomyces cyanogenus S136, producer of anticancer angucycline landomycin A.</title>
        <authorList>
            <person name="Hrab P."/>
            <person name="Ruckert C."/>
            <person name="Busche T."/>
            <person name="Ostash I."/>
            <person name="Kalinowski J."/>
            <person name="Fedorenko V."/>
            <person name="Yushchuk O."/>
            <person name="Ostash B."/>
        </authorList>
    </citation>
    <scope>NUCLEOTIDE SEQUENCE [LARGE SCALE GENOMIC DNA]</scope>
    <source>
        <strain evidence="1 2">S136</strain>
    </source>
</reference>